<sequence length="107" mass="12506">MDEKELMSIYETEEEARNVLLKSRKRIDEIDNDLVNLISERTSLAKDIVSAKVFLGMEIYDKSREDEVHAKVSKLAQEKNIDDDILSDIMNMLTILSKNKQREFLEE</sequence>
<dbReference type="PANTHER" id="PTHR38041">
    <property type="entry name" value="CHORISMATE MUTASE"/>
    <property type="match status" value="1"/>
</dbReference>
<dbReference type="GeneID" id="8771336"/>
<keyword evidence="4" id="KW-1185">Reference proteome</keyword>
<dbReference type="SUPFAM" id="SSF48600">
    <property type="entry name" value="Chorismate mutase II"/>
    <property type="match status" value="1"/>
</dbReference>
<dbReference type="EC" id="5.4.99.5" evidence="3"/>
<keyword evidence="1 3" id="KW-0413">Isomerase</keyword>
<feature type="domain" description="Chorismate mutase" evidence="2">
    <location>
        <begin position="14"/>
        <end position="105"/>
    </location>
</feature>
<dbReference type="NCBIfam" id="NF004925">
    <property type="entry name" value="PRK06285.1"/>
    <property type="match status" value="1"/>
</dbReference>
<dbReference type="STRING" id="634498.mru_1674"/>
<dbReference type="Pfam" id="PF01817">
    <property type="entry name" value="CM_2"/>
    <property type="match status" value="1"/>
</dbReference>
<name>D3DYX4_METRM</name>
<evidence type="ECO:0000313" key="3">
    <source>
        <dbReference type="EMBL" id="ADC47524.1"/>
    </source>
</evidence>
<dbReference type="SMART" id="SM00830">
    <property type="entry name" value="CM_2"/>
    <property type="match status" value="1"/>
</dbReference>
<dbReference type="KEGG" id="mru:mru_1674"/>
<dbReference type="HOGENOM" id="CLU_131518_4_0_2"/>
<dbReference type="InterPro" id="IPR002701">
    <property type="entry name" value="CM_II_prokaryot"/>
</dbReference>
<dbReference type="GO" id="GO:0009697">
    <property type="term" value="P:salicylic acid biosynthetic process"/>
    <property type="evidence" value="ECO:0007669"/>
    <property type="project" value="TreeGrafter"/>
</dbReference>
<accession>D3DYX4</accession>
<dbReference type="InterPro" id="IPR036263">
    <property type="entry name" value="Chorismate_II_sf"/>
</dbReference>
<protein>
    <submittedName>
        <fullName evidence="3">Chorismate mutase AroH</fullName>
        <ecNumber evidence="3">5.4.99.5</ecNumber>
    </submittedName>
</protein>
<dbReference type="PANTHER" id="PTHR38041:SF1">
    <property type="entry name" value="CHORISMATE MUTASE"/>
    <property type="match status" value="1"/>
</dbReference>
<proteinExistence type="predicted"/>
<organism evidence="3 4">
    <name type="scientific">Methanobrevibacter ruminantium (strain ATCC 35063 / DSM 1093 / JCM 13430 / OCM 146 / M1)</name>
    <name type="common">Methanobacterium ruminantium</name>
    <dbReference type="NCBI Taxonomy" id="634498"/>
    <lineage>
        <taxon>Archaea</taxon>
        <taxon>Methanobacteriati</taxon>
        <taxon>Methanobacteriota</taxon>
        <taxon>Methanomada group</taxon>
        <taxon>Methanobacteria</taxon>
        <taxon>Methanobacteriales</taxon>
        <taxon>Methanobacteriaceae</taxon>
        <taxon>Methanobrevibacter</taxon>
    </lineage>
</organism>
<reference evidence="3 4" key="1">
    <citation type="journal article" date="2010" name="PLoS ONE">
        <title>The genome sequence of the rumen methanogen Methanobrevibacter ruminantium reveals new possibilities for controlling ruminant methane emissions.</title>
        <authorList>
            <person name="Leahy S.C."/>
            <person name="Kelly W.J."/>
            <person name="Altermann E."/>
            <person name="Ronimus R.S."/>
            <person name="Yeoman C.J."/>
            <person name="Pacheco D.M."/>
            <person name="Li D."/>
            <person name="Kong Z."/>
            <person name="McTavish S."/>
            <person name="Sang C."/>
            <person name="Lambie S.C."/>
            <person name="Janssen P.H."/>
            <person name="Dey D."/>
            <person name="Attwood G.T."/>
        </authorList>
    </citation>
    <scope>NUCLEOTIDE SEQUENCE [LARGE SCALE GENOMIC DNA]</scope>
    <source>
        <strain evidence="4">ATCC 35063 / DSM 1093 / JCM 13430 / OCM 146 / M1</strain>
    </source>
</reference>
<dbReference type="AlphaFoldDB" id="D3DYX4"/>
<dbReference type="PATRIC" id="fig|634498.28.peg.1674"/>
<dbReference type="InterPro" id="IPR036979">
    <property type="entry name" value="CM_dom_sf"/>
</dbReference>
<dbReference type="EMBL" id="CP001719">
    <property type="protein sequence ID" value="ADC47524.1"/>
    <property type="molecule type" value="Genomic_DNA"/>
</dbReference>
<dbReference type="eggNOG" id="arCOG02098">
    <property type="taxonomic scope" value="Archaea"/>
</dbReference>
<dbReference type="Gene3D" id="1.20.59.10">
    <property type="entry name" value="Chorismate mutase"/>
    <property type="match status" value="1"/>
</dbReference>
<dbReference type="PROSITE" id="PS51168">
    <property type="entry name" value="CHORISMATE_MUT_2"/>
    <property type="match status" value="1"/>
</dbReference>
<evidence type="ECO:0000313" key="4">
    <source>
        <dbReference type="Proteomes" id="UP000008680"/>
    </source>
</evidence>
<evidence type="ECO:0000256" key="1">
    <source>
        <dbReference type="ARBA" id="ARBA00023235"/>
    </source>
</evidence>
<dbReference type="GO" id="GO:0046417">
    <property type="term" value="P:chorismate metabolic process"/>
    <property type="evidence" value="ECO:0007669"/>
    <property type="project" value="InterPro"/>
</dbReference>
<dbReference type="InterPro" id="IPR051331">
    <property type="entry name" value="Chorismate_mutase-related"/>
</dbReference>
<dbReference type="GO" id="GO:0004106">
    <property type="term" value="F:chorismate mutase activity"/>
    <property type="evidence" value="ECO:0007669"/>
    <property type="project" value="UniProtKB-EC"/>
</dbReference>
<gene>
    <name evidence="3" type="primary">aroH</name>
    <name evidence="3" type="ordered locus">mru_1674</name>
</gene>
<dbReference type="Proteomes" id="UP000008680">
    <property type="component" value="Chromosome"/>
</dbReference>
<evidence type="ECO:0000259" key="2">
    <source>
        <dbReference type="PROSITE" id="PS51168"/>
    </source>
</evidence>
<dbReference type="RefSeq" id="WP_012956472.1">
    <property type="nucleotide sequence ID" value="NC_013790.1"/>
</dbReference>